<accession>A0A540LWD5</accession>
<evidence type="ECO:0000313" key="2">
    <source>
        <dbReference type="Proteomes" id="UP000315295"/>
    </source>
</evidence>
<proteinExistence type="predicted"/>
<gene>
    <name evidence="1" type="ORF">C1H46_023866</name>
</gene>
<evidence type="ECO:0000313" key="1">
    <source>
        <dbReference type="EMBL" id="TQD90572.1"/>
    </source>
</evidence>
<keyword evidence="2" id="KW-1185">Reference proteome</keyword>
<protein>
    <submittedName>
        <fullName evidence="1">Uncharacterized protein</fullName>
    </submittedName>
</protein>
<sequence>MNNIKLEFPIKCSIKCVNELEKAIRCPNCAQASRLLSSVRLSAVLKVQIGTTGAVQANITGGGDVEAPMRL</sequence>
<dbReference type="EMBL" id="VIEB01000448">
    <property type="protein sequence ID" value="TQD90572.1"/>
    <property type="molecule type" value="Genomic_DNA"/>
</dbReference>
<organism evidence="1 2">
    <name type="scientific">Malus baccata</name>
    <name type="common">Siberian crab apple</name>
    <name type="synonym">Pyrus baccata</name>
    <dbReference type="NCBI Taxonomy" id="106549"/>
    <lineage>
        <taxon>Eukaryota</taxon>
        <taxon>Viridiplantae</taxon>
        <taxon>Streptophyta</taxon>
        <taxon>Embryophyta</taxon>
        <taxon>Tracheophyta</taxon>
        <taxon>Spermatophyta</taxon>
        <taxon>Magnoliopsida</taxon>
        <taxon>eudicotyledons</taxon>
        <taxon>Gunneridae</taxon>
        <taxon>Pentapetalae</taxon>
        <taxon>rosids</taxon>
        <taxon>fabids</taxon>
        <taxon>Rosales</taxon>
        <taxon>Rosaceae</taxon>
        <taxon>Amygdaloideae</taxon>
        <taxon>Maleae</taxon>
        <taxon>Malus</taxon>
    </lineage>
</organism>
<dbReference type="Proteomes" id="UP000315295">
    <property type="component" value="Unassembled WGS sequence"/>
</dbReference>
<reference evidence="1 2" key="1">
    <citation type="journal article" date="2019" name="G3 (Bethesda)">
        <title>Sequencing of a Wild Apple (Malus baccata) Genome Unravels the Differences Between Cultivated and Wild Apple Species Regarding Disease Resistance and Cold Tolerance.</title>
        <authorList>
            <person name="Chen X."/>
        </authorList>
    </citation>
    <scope>NUCLEOTIDE SEQUENCE [LARGE SCALE GENOMIC DNA]</scope>
    <source>
        <strain evidence="2">cv. Shandingzi</strain>
        <tissue evidence="1">Leaves</tissue>
    </source>
</reference>
<name>A0A540LWD5_MALBA</name>
<comment type="caution">
    <text evidence="1">The sequence shown here is derived from an EMBL/GenBank/DDBJ whole genome shotgun (WGS) entry which is preliminary data.</text>
</comment>
<dbReference type="AlphaFoldDB" id="A0A540LWD5"/>